<proteinExistence type="inferred from homology"/>
<dbReference type="PANTHER" id="PTHR30258">
    <property type="entry name" value="TYPE II SECRETION SYSTEM PROTEIN GSPE-RELATED"/>
    <property type="match status" value="1"/>
</dbReference>
<dbReference type="Proteomes" id="UP001595880">
    <property type="component" value="Unassembled WGS sequence"/>
</dbReference>
<dbReference type="PANTHER" id="PTHR30258:SF2">
    <property type="entry name" value="COMG OPERON PROTEIN 1"/>
    <property type="match status" value="1"/>
</dbReference>
<dbReference type="RefSeq" id="WP_390199631.1">
    <property type="nucleotide sequence ID" value="NZ_JBHSDV010000003.1"/>
</dbReference>
<dbReference type="SUPFAM" id="SSF52540">
    <property type="entry name" value="P-loop containing nucleoside triphosphate hydrolases"/>
    <property type="match status" value="1"/>
</dbReference>
<keyword evidence="6" id="KW-1185">Reference proteome</keyword>
<dbReference type="PROSITE" id="PS00662">
    <property type="entry name" value="T2SP_E"/>
    <property type="match status" value="1"/>
</dbReference>
<accession>A0ABV8VX28</accession>
<protein>
    <submittedName>
        <fullName evidence="5">Competence type IV pilus ATPase ComGA</fullName>
    </submittedName>
</protein>
<dbReference type="InterPro" id="IPR047667">
    <property type="entry name" value="ATPase_ComGA"/>
</dbReference>
<dbReference type="Gene3D" id="3.30.450.90">
    <property type="match status" value="1"/>
</dbReference>
<evidence type="ECO:0000256" key="1">
    <source>
        <dbReference type="ARBA" id="ARBA00006611"/>
    </source>
</evidence>
<organism evidence="5 6">
    <name type="scientific">Gracilibacillus marinus</name>
    <dbReference type="NCBI Taxonomy" id="630535"/>
    <lineage>
        <taxon>Bacteria</taxon>
        <taxon>Bacillati</taxon>
        <taxon>Bacillota</taxon>
        <taxon>Bacilli</taxon>
        <taxon>Bacillales</taxon>
        <taxon>Bacillaceae</taxon>
        <taxon>Gracilibacillus</taxon>
    </lineage>
</organism>
<dbReference type="InterPro" id="IPR003593">
    <property type="entry name" value="AAA+_ATPase"/>
</dbReference>
<comment type="similarity">
    <text evidence="1">Belongs to the GSP E family.</text>
</comment>
<dbReference type="Gene3D" id="3.40.50.300">
    <property type="entry name" value="P-loop containing nucleotide triphosphate hydrolases"/>
    <property type="match status" value="1"/>
</dbReference>
<evidence type="ECO:0000256" key="2">
    <source>
        <dbReference type="ARBA" id="ARBA00022741"/>
    </source>
</evidence>
<dbReference type="InterPro" id="IPR001482">
    <property type="entry name" value="T2SS/T4SS_dom"/>
</dbReference>
<reference evidence="6" key="1">
    <citation type="journal article" date="2019" name="Int. J. Syst. Evol. Microbiol.">
        <title>The Global Catalogue of Microorganisms (GCM) 10K type strain sequencing project: providing services to taxonomists for standard genome sequencing and annotation.</title>
        <authorList>
            <consortium name="The Broad Institute Genomics Platform"/>
            <consortium name="The Broad Institute Genome Sequencing Center for Infectious Disease"/>
            <person name="Wu L."/>
            <person name="Ma J."/>
        </authorList>
    </citation>
    <scope>NUCLEOTIDE SEQUENCE [LARGE SCALE GENOMIC DNA]</scope>
    <source>
        <strain evidence="6">KACC 14058</strain>
    </source>
</reference>
<dbReference type="NCBIfam" id="NF041000">
    <property type="entry name" value="ATPase_ComGA"/>
    <property type="match status" value="1"/>
</dbReference>
<feature type="domain" description="Bacterial type II secretion system protein E" evidence="4">
    <location>
        <begin position="204"/>
        <end position="218"/>
    </location>
</feature>
<dbReference type="InterPro" id="IPR027417">
    <property type="entry name" value="P-loop_NTPase"/>
</dbReference>
<evidence type="ECO:0000313" key="6">
    <source>
        <dbReference type="Proteomes" id="UP001595880"/>
    </source>
</evidence>
<sequence>MSDAPVLVKQILEDAIHSMATDIHFCLEENQVSVHFRIIGIRKFHKFLTIEQYKILLSYYKYTGKLDIGETRIPQQGAVSIKIRKGEYALRISTLPSAKLESLAIRILPQEETLSIHELFLFRIQTNQIKKWLDERKGIILFTGPTGSGKTTSLYALIQSLKSEHNLQIITLEDPIEKRLHQTIQVPINQQTGLTYDAGLKASLRHDPDVIMVGEIRDHETAKFVVKAAYTGHLVLSTIHANNAIGTIYRLLDMGIKKIDIEQNIKFIASVQLLPIQVEKYPNKRAAILEMLNNTQISQILRDNSIPLTNFIEFNQLRRKAFAYGFLHNKFI</sequence>
<evidence type="ECO:0000259" key="4">
    <source>
        <dbReference type="PROSITE" id="PS00662"/>
    </source>
</evidence>
<evidence type="ECO:0000256" key="3">
    <source>
        <dbReference type="ARBA" id="ARBA00022840"/>
    </source>
</evidence>
<comment type="caution">
    <text evidence="5">The sequence shown here is derived from an EMBL/GenBank/DDBJ whole genome shotgun (WGS) entry which is preliminary data.</text>
</comment>
<dbReference type="CDD" id="cd01129">
    <property type="entry name" value="PulE-GspE-like"/>
    <property type="match status" value="1"/>
</dbReference>
<keyword evidence="3" id="KW-0067">ATP-binding</keyword>
<evidence type="ECO:0000313" key="5">
    <source>
        <dbReference type="EMBL" id="MFC4388545.1"/>
    </source>
</evidence>
<dbReference type="Pfam" id="PF00437">
    <property type="entry name" value="T2SSE"/>
    <property type="match status" value="1"/>
</dbReference>
<dbReference type="EMBL" id="JBHSDV010000003">
    <property type="protein sequence ID" value="MFC4388545.1"/>
    <property type="molecule type" value="Genomic_DNA"/>
</dbReference>
<dbReference type="SMART" id="SM00382">
    <property type="entry name" value="AAA"/>
    <property type="match status" value="1"/>
</dbReference>
<name>A0ABV8VX28_9BACI</name>
<gene>
    <name evidence="5" type="primary">comGA</name>
    <name evidence="5" type="ORF">ACFOZ1_12140</name>
</gene>
<keyword evidence="2" id="KW-0547">Nucleotide-binding</keyword>